<comment type="similarity">
    <text evidence="2">Belongs to the glutaredoxin family.</text>
</comment>
<evidence type="ECO:0000256" key="7">
    <source>
        <dbReference type="ARBA" id="ARBA00023284"/>
    </source>
</evidence>
<dbReference type="AlphaFoldDB" id="A0A3A5MPE8"/>
<keyword evidence="10" id="KW-1185">Reference proteome</keyword>
<dbReference type="CDD" id="cd02976">
    <property type="entry name" value="NrdH"/>
    <property type="match status" value="1"/>
</dbReference>
<keyword evidence="7" id="KW-0676">Redox-active center</keyword>
<dbReference type="SUPFAM" id="SSF52833">
    <property type="entry name" value="Thioredoxin-like"/>
    <property type="match status" value="1"/>
</dbReference>
<keyword evidence="6" id="KW-1015">Disulfide bond</keyword>
<dbReference type="Pfam" id="PF00462">
    <property type="entry name" value="Glutaredoxin"/>
    <property type="match status" value="1"/>
</dbReference>
<evidence type="ECO:0000256" key="2">
    <source>
        <dbReference type="ARBA" id="ARBA00007787"/>
    </source>
</evidence>
<evidence type="ECO:0000259" key="8">
    <source>
        <dbReference type="Pfam" id="PF00462"/>
    </source>
</evidence>
<evidence type="ECO:0000256" key="6">
    <source>
        <dbReference type="ARBA" id="ARBA00023157"/>
    </source>
</evidence>
<evidence type="ECO:0000256" key="1">
    <source>
        <dbReference type="ARBA" id="ARBA00002292"/>
    </source>
</evidence>
<evidence type="ECO:0000256" key="3">
    <source>
        <dbReference type="ARBA" id="ARBA00017945"/>
    </source>
</evidence>
<accession>A0A3A5MPE8</accession>
<dbReference type="InterPro" id="IPR036249">
    <property type="entry name" value="Thioredoxin-like_sf"/>
</dbReference>
<sequence>MNAPLTVYTLPNCVQCTMTKQALDTAGVTYVLVDLANDERAVNLVKELGHTSAPVVITETASWSGFRPDKIAAVAAARILDPADKQVSESGQ</sequence>
<dbReference type="PANTHER" id="PTHR34386">
    <property type="entry name" value="GLUTAREDOXIN"/>
    <property type="match status" value="1"/>
</dbReference>
<feature type="domain" description="Glutaredoxin" evidence="8">
    <location>
        <begin position="6"/>
        <end position="57"/>
    </location>
</feature>
<proteinExistence type="inferred from homology"/>
<name>A0A3A5MPE8_9MICO</name>
<comment type="caution">
    <text evidence="9">The sequence shown here is derived from an EMBL/GenBank/DDBJ whole genome shotgun (WGS) entry which is preliminary data.</text>
</comment>
<dbReference type="NCBIfam" id="TIGR02194">
    <property type="entry name" value="GlrX_NrdH"/>
    <property type="match status" value="1"/>
</dbReference>
<evidence type="ECO:0000256" key="5">
    <source>
        <dbReference type="ARBA" id="ARBA00022982"/>
    </source>
</evidence>
<dbReference type="RefSeq" id="WP_119971342.1">
    <property type="nucleotide sequence ID" value="NZ_JBHSQA010000027.1"/>
</dbReference>
<dbReference type="OrthoDB" id="8545217at2"/>
<evidence type="ECO:0000313" key="10">
    <source>
        <dbReference type="Proteomes" id="UP000272015"/>
    </source>
</evidence>
<dbReference type="Gene3D" id="3.40.30.10">
    <property type="entry name" value="Glutaredoxin"/>
    <property type="match status" value="1"/>
</dbReference>
<dbReference type="InterPro" id="IPR002109">
    <property type="entry name" value="Glutaredoxin"/>
</dbReference>
<dbReference type="InterPro" id="IPR051548">
    <property type="entry name" value="Grx-like_ET"/>
</dbReference>
<comment type="function">
    <text evidence="1">Electron transport system for the ribonucleotide reductase system NrdEF.</text>
</comment>
<dbReference type="GO" id="GO:0009055">
    <property type="term" value="F:electron transfer activity"/>
    <property type="evidence" value="ECO:0007669"/>
    <property type="project" value="TreeGrafter"/>
</dbReference>
<organism evidence="9 10">
    <name type="scientific">Cryobacterium melibiosiphilum</name>
    <dbReference type="NCBI Taxonomy" id="995039"/>
    <lineage>
        <taxon>Bacteria</taxon>
        <taxon>Bacillati</taxon>
        <taxon>Actinomycetota</taxon>
        <taxon>Actinomycetes</taxon>
        <taxon>Micrococcales</taxon>
        <taxon>Microbacteriaceae</taxon>
        <taxon>Cryobacterium</taxon>
    </lineage>
</organism>
<dbReference type="Proteomes" id="UP000272015">
    <property type="component" value="Unassembled WGS sequence"/>
</dbReference>
<protein>
    <recommendedName>
        <fullName evidence="3">Glutaredoxin-like protein NrdH</fullName>
    </recommendedName>
</protein>
<dbReference type="GO" id="GO:0045454">
    <property type="term" value="P:cell redox homeostasis"/>
    <property type="evidence" value="ECO:0007669"/>
    <property type="project" value="InterPro"/>
</dbReference>
<evidence type="ECO:0000256" key="4">
    <source>
        <dbReference type="ARBA" id="ARBA00022448"/>
    </source>
</evidence>
<dbReference type="PANTHER" id="PTHR34386:SF1">
    <property type="entry name" value="GLUTAREDOXIN-LIKE PROTEIN NRDH"/>
    <property type="match status" value="1"/>
</dbReference>
<dbReference type="InterPro" id="IPR011909">
    <property type="entry name" value="GlrX_NrdH"/>
</dbReference>
<keyword evidence="4" id="KW-0813">Transport</keyword>
<dbReference type="EMBL" id="QZVS01000054">
    <property type="protein sequence ID" value="RJT90961.1"/>
    <property type="molecule type" value="Genomic_DNA"/>
</dbReference>
<evidence type="ECO:0000313" key="9">
    <source>
        <dbReference type="EMBL" id="RJT90961.1"/>
    </source>
</evidence>
<gene>
    <name evidence="9" type="primary">nrdH</name>
    <name evidence="9" type="ORF">D6T64_02800</name>
</gene>
<reference evidence="9 10" key="1">
    <citation type="submission" date="2018-09" db="EMBL/GenBank/DDBJ databases">
        <title>Novel species of Cryobacterium.</title>
        <authorList>
            <person name="Liu Q."/>
            <person name="Xin Y.-H."/>
        </authorList>
    </citation>
    <scope>NUCLEOTIDE SEQUENCE [LARGE SCALE GENOMIC DNA]</scope>
    <source>
        <strain evidence="9 10">Hh39</strain>
    </source>
</reference>
<keyword evidence="5" id="KW-0249">Electron transport</keyword>
<dbReference type="PROSITE" id="PS51354">
    <property type="entry name" value="GLUTAREDOXIN_2"/>
    <property type="match status" value="1"/>
</dbReference>